<comment type="caution">
    <text evidence="1">The sequence shown here is derived from an EMBL/GenBank/DDBJ whole genome shotgun (WGS) entry which is preliminary data.</text>
</comment>
<protein>
    <submittedName>
        <fullName evidence="1">DUF4848 domain-containing protein</fullName>
    </submittedName>
</protein>
<dbReference type="PROSITE" id="PS51257">
    <property type="entry name" value="PROKAR_LIPOPROTEIN"/>
    <property type="match status" value="1"/>
</dbReference>
<sequence length="403" mass="44891">MTFKLAMTATMMALITFVSCKKDIITTQPDSSPASTPKLKVENGIIHFKDNQEFIQTMLVINSLPAPQRAAWEKSTGFASLRSKYEELNRELNKMEDIRDAAGFYAVRDKYRNIAVWYADSSYQINCSGIMESSVVNADGHVRVGDNLLSFREDMIKSTPVSADKNARGTGTETVIWKKSHKGSYRQEYKSQLSRTNTNKTIYGSAPPPASFSLSQGTITQDAGTNIYGYVQYRLWNASINNQNMGFVSVHLWVEYRNFLGIMRRGETTGLGHSYVNQNVVLSVDGYKYLSEPLYTSGGWPIGSTIWAIGKNWQNSTSEDAEIVAIASSGLKNNSVPTLGLLSAQFNFADQFLTESGAPNNYWARYEPFATSASFGFNISVQYSAKVNLIGHNGPYNFTTEYK</sequence>
<gene>
    <name evidence="1" type="ORF">ECE50_010130</name>
</gene>
<reference evidence="1" key="1">
    <citation type="submission" date="2020-05" db="EMBL/GenBank/DDBJ databases">
        <title>Chitinophaga laudate sp. nov., isolated from a tropical peat swamp.</title>
        <authorList>
            <person name="Goh C.B.S."/>
            <person name="Lee M.S."/>
            <person name="Parimannan S."/>
            <person name="Pasbakhsh P."/>
            <person name="Yule C.M."/>
            <person name="Rajandas H."/>
            <person name="Loke S."/>
            <person name="Croft L."/>
            <person name="Tan J.B.L."/>
        </authorList>
    </citation>
    <scope>NUCLEOTIDE SEQUENCE</scope>
    <source>
        <strain evidence="1">Mgbs1</strain>
    </source>
</reference>
<name>A0A433WDD0_9BACT</name>
<proteinExistence type="predicted"/>
<dbReference type="EMBL" id="RIAR02000001">
    <property type="protein sequence ID" value="NSL87188.1"/>
    <property type="molecule type" value="Genomic_DNA"/>
</dbReference>
<organism evidence="1 2">
    <name type="scientific">Chitinophaga solisilvae</name>
    <dbReference type="NCBI Taxonomy" id="1233460"/>
    <lineage>
        <taxon>Bacteria</taxon>
        <taxon>Pseudomonadati</taxon>
        <taxon>Bacteroidota</taxon>
        <taxon>Chitinophagia</taxon>
        <taxon>Chitinophagales</taxon>
        <taxon>Chitinophagaceae</taxon>
        <taxon>Chitinophaga</taxon>
    </lineage>
</organism>
<dbReference type="OrthoDB" id="9805821at2"/>
<dbReference type="AlphaFoldDB" id="A0A433WDD0"/>
<dbReference type="Proteomes" id="UP000281028">
    <property type="component" value="Unassembled WGS sequence"/>
</dbReference>
<evidence type="ECO:0000313" key="1">
    <source>
        <dbReference type="EMBL" id="NSL87188.1"/>
    </source>
</evidence>
<keyword evidence="2" id="KW-1185">Reference proteome</keyword>
<accession>A0A433WDD0</accession>
<evidence type="ECO:0000313" key="2">
    <source>
        <dbReference type="Proteomes" id="UP000281028"/>
    </source>
</evidence>